<dbReference type="SMART" id="SM00342">
    <property type="entry name" value="HTH_ARAC"/>
    <property type="match status" value="1"/>
</dbReference>
<evidence type="ECO:0000313" key="11">
    <source>
        <dbReference type="EMBL" id="MBZ5750959.1"/>
    </source>
</evidence>
<dbReference type="InterPro" id="IPR009057">
    <property type="entry name" value="Homeodomain-like_sf"/>
</dbReference>
<dbReference type="PANTHER" id="PTHR42713">
    <property type="entry name" value="HISTIDINE KINASE-RELATED"/>
    <property type="match status" value="1"/>
</dbReference>
<dbReference type="Gene3D" id="3.40.50.2300">
    <property type="match status" value="1"/>
</dbReference>
<dbReference type="PANTHER" id="PTHR42713:SF3">
    <property type="entry name" value="TRANSCRIPTIONAL REGULATORY PROTEIN HPTR"/>
    <property type="match status" value="1"/>
</dbReference>
<organism evidence="11 12">
    <name type="scientific">Metabacillus rhizolycopersici</name>
    <dbReference type="NCBI Taxonomy" id="2875709"/>
    <lineage>
        <taxon>Bacteria</taxon>
        <taxon>Bacillati</taxon>
        <taxon>Bacillota</taxon>
        <taxon>Bacilli</taxon>
        <taxon>Bacillales</taxon>
        <taxon>Bacillaceae</taxon>
        <taxon>Metabacillus</taxon>
    </lineage>
</organism>
<dbReference type="PROSITE" id="PS50110">
    <property type="entry name" value="RESPONSE_REGULATORY"/>
    <property type="match status" value="1"/>
</dbReference>
<comment type="caution">
    <text evidence="11">The sequence shown here is derived from an EMBL/GenBank/DDBJ whole genome shotgun (WGS) entry which is preliminary data.</text>
</comment>
<name>A0ABS7USC7_9BACI</name>
<dbReference type="InterPro" id="IPR011006">
    <property type="entry name" value="CheY-like_superfamily"/>
</dbReference>
<dbReference type="SMART" id="SM00448">
    <property type="entry name" value="REC"/>
    <property type="match status" value="1"/>
</dbReference>
<evidence type="ECO:0000256" key="8">
    <source>
        <dbReference type="PROSITE-ProRule" id="PRU00169"/>
    </source>
</evidence>
<dbReference type="RefSeq" id="WP_224139236.1">
    <property type="nucleotide sequence ID" value="NZ_JAIQUM010000023.1"/>
</dbReference>
<dbReference type="InterPro" id="IPR051552">
    <property type="entry name" value="HptR"/>
</dbReference>
<evidence type="ECO:0000256" key="7">
    <source>
        <dbReference type="ARBA" id="ARBA00023163"/>
    </source>
</evidence>
<evidence type="ECO:0000256" key="4">
    <source>
        <dbReference type="ARBA" id="ARBA00023012"/>
    </source>
</evidence>
<evidence type="ECO:0000256" key="6">
    <source>
        <dbReference type="ARBA" id="ARBA00023125"/>
    </source>
</evidence>
<feature type="domain" description="HTH araC/xylS-type" evidence="9">
    <location>
        <begin position="400"/>
        <end position="498"/>
    </location>
</feature>
<keyword evidence="12" id="KW-1185">Reference proteome</keyword>
<comment type="subcellular location">
    <subcellularLocation>
        <location evidence="1">Cytoplasm</location>
    </subcellularLocation>
</comment>
<evidence type="ECO:0000256" key="3">
    <source>
        <dbReference type="ARBA" id="ARBA00022553"/>
    </source>
</evidence>
<dbReference type="InterPro" id="IPR001789">
    <property type="entry name" value="Sig_transdc_resp-reg_receiver"/>
</dbReference>
<evidence type="ECO:0000256" key="5">
    <source>
        <dbReference type="ARBA" id="ARBA00023015"/>
    </source>
</evidence>
<dbReference type="InterPro" id="IPR041522">
    <property type="entry name" value="CdaR_GGDEF"/>
</dbReference>
<dbReference type="Pfam" id="PF17853">
    <property type="entry name" value="GGDEF_2"/>
    <property type="match status" value="1"/>
</dbReference>
<sequence length="502" mass="57635">MYNVFLVDDEPFIIEGMKALVPWEDYGLKVVGEASNGSEALKKLETCHVDIVLTDITMPIMDGLELIGTLKERQPNTKCIVLSGYEEFDYVKKGMKLGIENYLLKPVNEQELISTLENSVEKIEKSTNDEEAYTILRDNTIWRSLNQDIDAKEWRERVELYSLEFDSQKLAVVLMQISSEIEHENISFFRRRVEELFQSVCIINPDGELILLVSSNCEDDFKKKLDELNVLFAGYVSGKYHISVGSSVCSTNELYKSYQRAKELSSFRLVVKESGLITDELTKQYMQASLSTSYKLDDLKRYIVGSEQEKAFLWIKDSFAEINKSTKKVAPTRIRGFAIEIVTSIQKEVLSHANDQTVGIVKRILEAYSIELLVDILIDFIEGTFRALEQKSEQRSPIIHSVVQYIQEHFHEELSLKTLSYKFHINSIYLGQLFQKETGLVFSEYMNHLRLEKAKQLLKETHLKAGVIGKQVGYSDSAYFYKQFKKVVGITPSAWKAMNINS</sequence>
<evidence type="ECO:0000256" key="2">
    <source>
        <dbReference type="ARBA" id="ARBA00022490"/>
    </source>
</evidence>
<evidence type="ECO:0000259" key="10">
    <source>
        <dbReference type="PROSITE" id="PS50110"/>
    </source>
</evidence>
<evidence type="ECO:0000313" key="12">
    <source>
        <dbReference type="Proteomes" id="UP001165287"/>
    </source>
</evidence>
<accession>A0ABS7USC7</accession>
<dbReference type="Proteomes" id="UP001165287">
    <property type="component" value="Unassembled WGS sequence"/>
</dbReference>
<keyword evidence="2" id="KW-0963">Cytoplasm</keyword>
<dbReference type="InterPro" id="IPR018060">
    <property type="entry name" value="HTH_AraC"/>
</dbReference>
<feature type="modified residue" description="4-aspartylphosphate" evidence="8">
    <location>
        <position position="55"/>
    </location>
</feature>
<protein>
    <submittedName>
        <fullName evidence="11">Response regulator transcription factor</fullName>
    </submittedName>
</protein>
<keyword evidence="3 8" id="KW-0597">Phosphoprotein</keyword>
<feature type="domain" description="Response regulatory" evidence="10">
    <location>
        <begin position="3"/>
        <end position="120"/>
    </location>
</feature>
<gene>
    <name evidence="11" type="ORF">K9V48_12015</name>
</gene>
<dbReference type="Pfam" id="PF12833">
    <property type="entry name" value="HTH_18"/>
    <property type="match status" value="1"/>
</dbReference>
<dbReference type="SUPFAM" id="SSF46689">
    <property type="entry name" value="Homeodomain-like"/>
    <property type="match status" value="2"/>
</dbReference>
<evidence type="ECO:0000259" key="9">
    <source>
        <dbReference type="PROSITE" id="PS01124"/>
    </source>
</evidence>
<dbReference type="SUPFAM" id="SSF52172">
    <property type="entry name" value="CheY-like"/>
    <property type="match status" value="1"/>
</dbReference>
<reference evidence="11" key="1">
    <citation type="submission" date="2024-05" db="EMBL/GenBank/DDBJ databases">
        <title>Metabacillus sp. nov., isolated from the rhizosphere soil of tomato plants.</title>
        <authorList>
            <person name="Ma R."/>
        </authorList>
    </citation>
    <scope>NUCLEOTIDE SEQUENCE</scope>
    <source>
        <strain evidence="11">DBTR6</strain>
    </source>
</reference>
<keyword evidence="4" id="KW-0902">Two-component regulatory system</keyword>
<keyword evidence="5" id="KW-0805">Transcription regulation</keyword>
<keyword evidence="6" id="KW-0238">DNA-binding</keyword>
<dbReference type="EMBL" id="JAIQUM010000023">
    <property type="protein sequence ID" value="MBZ5750959.1"/>
    <property type="molecule type" value="Genomic_DNA"/>
</dbReference>
<evidence type="ECO:0000256" key="1">
    <source>
        <dbReference type="ARBA" id="ARBA00004496"/>
    </source>
</evidence>
<dbReference type="CDD" id="cd17536">
    <property type="entry name" value="REC_YesN-like"/>
    <property type="match status" value="1"/>
</dbReference>
<proteinExistence type="predicted"/>
<dbReference type="Pfam" id="PF00072">
    <property type="entry name" value="Response_reg"/>
    <property type="match status" value="1"/>
</dbReference>
<dbReference type="Gene3D" id="1.10.10.60">
    <property type="entry name" value="Homeodomain-like"/>
    <property type="match status" value="2"/>
</dbReference>
<keyword evidence="7" id="KW-0804">Transcription</keyword>
<dbReference type="PROSITE" id="PS01124">
    <property type="entry name" value="HTH_ARAC_FAMILY_2"/>
    <property type="match status" value="1"/>
</dbReference>